<accession>A0A6A5K0U0</accession>
<evidence type="ECO:0000313" key="3">
    <source>
        <dbReference type="Proteomes" id="UP000800040"/>
    </source>
</evidence>
<reference evidence="2" key="1">
    <citation type="submission" date="2020-01" db="EMBL/GenBank/DDBJ databases">
        <authorList>
            <consortium name="DOE Joint Genome Institute"/>
            <person name="Haridas S."/>
            <person name="Albert R."/>
            <person name="Binder M."/>
            <person name="Bloem J."/>
            <person name="Labutti K."/>
            <person name="Salamov A."/>
            <person name="Andreopoulos B."/>
            <person name="Baker S.E."/>
            <person name="Barry K."/>
            <person name="Bills G."/>
            <person name="Bluhm B.H."/>
            <person name="Cannon C."/>
            <person name="Castanera R."/>
            <person name="Culley D.E."/>
            <person name="Daum C."/>
            <person name="Ezra D."/>
            <person name="Gonzalez J.B."/>
            <person name="Henrissat B."/>
            <person name="Kuo A."/>
            <person name="Liang C."/>
            <person name="Lipzen A."/>
            <person name="Lutzoni F."/>
            <person name="Magnuson J."/>
            <person name="Mondo S."/>
            <person name="Nolan M."/>
            <person name="Ohm R."/>
            <person name="Pangilinan J."/>
            <person name="Park H.-J."/>
            <person name="Ramirez L."/>
            <person name="Alfaro M."/>
            <person name="Sun H."/>
            <person name="Tritt A."/>
            <person name="Yoshinaga Y."/>
            <person name="Zwiers L.-H."/>
            <person name="Turgeon B.G."/>
            <person name="Goodwin S.B."/>
            <person name="Spatafora J.W."/>
            <person name="Crous P.W."/>
            <person name="Grigoriev I.V."/>
        </authorList>
    </citation>
    <scope>NUCLEOTIDE SEQUENCE</scope>
    <source>
        <strain evidence="2">P77</strain>
    </source>
</reference>
<dbReference type="EMBL" id="ML975379">
    <property type="protein sequence ID" value="KAF1830928.1"/>
    <property type="molecule type" value="Genomic_DNA"/>
</dbReference>
<keyword evidence="1" id="KW-1133">Transmembrane helix</keyword>
<gene>
    <name evidence="2" type="ORF">BDW02DRAFT_601251</name>
</gene>
<protein>
    <submittedName>
        <fullName evidence="2">Uncharacterized protein</fullName>
    </submittedName>
</protein>
<keyword evidence="1" id="KW-0812">Transmembrane</keyword>
<proteinExistence type="predicted"/>
<feature type="transmembrane region" description="Helical" evidence="1">
    <location>
        <begin position="33"/>
        <end position="51"/>
    </location>
</feature>
<name>A0A6A5K0U0_9PLEO</name>
<keyword evidence="1" id="KW-0472">Membrane</keyword>
<dbReference type="OrthoDB" id="2122015at2759"/>
<sequence length="62" mass="6667">MHLASSFCGSAAFTIYTNKEHQNAFKSTESAPPFYNLAIFMSSIAVFSLVAQRMGSTKAIGS</sequence>
<evidence type="ECO:0000256" key="1">
    <source>
        <dbReference type="SAM" id="Phobius"/>
    </source>
</evidence>
<dbReference type="Proteomes" id="UP000800040">
    <property type="component" value="Unassembled WGS sequence"/>
</dbReference>
<keyword evidence="3" id="KW-1185">Reference proteome</keyword>
<dbReference type="AlphaFoldDB" id="A0A6A5K0U0"/>
<organism evidence="2 3">
    <name type="scientific">Decorospora gaudefroyi</name>
    <dbReference type="NCBI Taxonomy" id="184978"/>
    <lineage>
        <taxon>Eukaryota</taxon>
        <taxon>Fungi</taxon>
        <taxon>Dikarya</taxon>
        <taxon>Ascomycota</taxon>
        <taxon>Pezizomycotina</taxon>
        <taxon>Dothideomycetes</taxon>
        <taxon>Pleosporomycetidae</taxon>
        <taxon>Pleosporales</taxon>
        <taxon>Pleosporineae</taxon>
        <taxon>Pleosporaceae</taxon>
        <taxon>Decorospora</taxon>
    </lineage>
</organism>
<evidence type="ECO:0000313" key="2">
    <source>
        <dbReference type="EMBL" id="KAF1830928.1"/>
    </source>
</evidence>